<dbReference type="Proteomes" id="UP001529369">
    <property type="component" value="Unassembled WGS sequence"/>
</dbReference>
<dbReference type="RefSeq" id="WP_290319800.1">
    <property type="nucleotide sequence ID" value="NZ_JAUFPN010000197.1"/>
</dbReference>
<dbReference type="InterPro" id="IPR032466">
    <property type="entry name" value="Metal_Hydrolase"/>
</dbReference>
<evidence type="ECO:0000256" key="2">
    <source>
        <dbReference type="ARBA" id="ARBA00022801"/>
    </source>
</evidence>
<accession>A0ABT8ADJ6</accession>
<reference evidence="5" key="1">
    <citation type="journal article" date="2019" name="Int. J. Syst. Evol. Microbiol.">
        <title>The Global Catalogue of Microorganisms (GCM) 10K type strain sequencing project: providing services to taxonomists for standard genome sequencing and annotation.</title>
        <authorList>
            <consortium name="The Broad Institute Genomics Platform"/>
            <consortium name="The Broad Institute Genome Sequencing Center for Infectious Disease"/>
            <person name="Wu L."/>
            <person name="Ma J."/>
        </authorList>
    </citation>
    <scope>NUCLEOTIDE SEQUENCE [LARGE SCALE GENOMIC DNA]</scope>
    <source>
        <strain evidence="5">CECT 7131</strain>
    </source>
</reference>
<dbReference type="SUPFAM" id="SSF51338">
    <property type="entry name" value="Composite domain of metallo-dependent hydrolases"/>
    <property type="match status" value="1"/>
</dbReference>
<dbReference type="Gene3D" id="2.30.40.10">
    <property type="entry name" value="Urease, subunit C, domain 1"/>
    <property type="match status" value="1"/>
</dbReference>
<gene>
    <name evidence="4" type="ORF">QWZ14_25460</name>
</gene>
<dbReference type="Gene3D" id="3.20.20.140">
    <property type="entry name" value="Metal-dependent hydrolases"/>
    <property type="match status" value="1"/>
</dbReference>
<dbReference type="InterPro" id="IPR050287">
    <property type="entry name" value="MTA/SAH_deaminase"/>
</dbReference>
<evidence type="ECO:0000313" key="4">
    <source>
        <dbReference type="EMBL" id="MDN3567740.1"/>
    </source>
</evidence>
<organism evidence="4 5">
    <name type="scientific">Paeniroseomonas aquatica</name>
    <dbReference type="NCBI Taxonomy" id="373043"/>
    <lineage>
        <taxon>Bacteria</taxon>
        <taxon>Pseudomonadati</taxon>
        <taxon>Pseudomonadota</taxon>
        <taxon>Alphaproteobacteria</taxon>
        <taxon>Acetobacterales</taxon>
        <taxon>Acetobacteraceae</taxon>
        <taxon>Paeniroseomonas</taxon>
    </lineage>
</organism>
<evidence type="ECO:0000259" key="3">
    <source>
        <dbReference type="Pfam" id="PF01979"/>
    </source>
</evidence>
<dbReference type="EMBL" id="JAUFPN010000197">
    <property type="protein sequence ID" value="MDN3567740.1"/>
    <property type="molecule type" value="Genomic_DNA"/>
</dbReference>
<feature type="domain" description="Amidohydrolase-related" evidence="3">
    <location>
        <begin position="59"/>
        <end position="433"/>
    </location>
</feature>
<dbReference type="InterPro" id="IPR011059">
    <property type="entry name" value="Metal-dep_hydrolase_composite"/>
</dbReference>
<dbReference type="SUPFAM" id="SSF51556">
    <property type="entry name" value="Metallo-dependent hydrolases"/>
    <property type="match status" value="1"/>
</dbReference>
<dbReference type="PANTHER" id="PTHR43794">
    <property type="entry name" value="AMINOHYDROLASE SSNA-RELATED"/>
    <property type="match status" value="1"/>
</dbReference>
<dbReference type="PANTHER" id="PTHR43794:SF11">
    <property type="entry name" value="AMIDOHYDROLASE-RELATED DOMAIN-CONTAINING PROTEIN"/>
    <property type="match status" value="1"/>
</dbReference>
<keyword evidence="5" id="KW-1185">Reference proteome</keyword>
<comment type="similarity">
    <text evidence="1">Belongs to the metallo-dependent hydrolases superfamily. ATZ/TRZ family.</text>
</comment>
<dbReference type="InterPro" id="IPR006680">
    <property type="entry name" value="Amidohydro-rel"/>
</dbReference>
<proteinExistence type="inferred from homology"/>
<evidence type="ECO:0000313" key="5">
    <source>
        <dbReference type="Proteomes" id="UP001529369"/>
    </source>
</evidence>
<evidence type="ECO:0000256" key="1">
    <source>
        <dbReference type="ARBA" id="ARBA00006745"/>
    </source>
</evidence>
<keyword evidence="2" id="KW-0378">Hydrolase</keyword>
<protein>
    <submittedName>
        <fullName evidence="4">Amidohydrolase family protein</fullName>
    </submittedName>
</protein>
<comment type="caution">
    <text evidence="4">The sequence shown here is derived from an EMBL/GenBank/DDBJ whole genome shotgun (WGS) entry which is preliminary data.</text>
</comment>
<sequence>MPRTLIRNAAWAVVWNGRHEYRRDVDLLLEGGKVAAIAAHDPAAPPPAADEVIDGRALLVLPGLVNVHTHPTTEPALRGVREDHGVPEQQMTGLFERAQSLRLDEAGREAAQRLAYAELLSAGVTSVVDLSSPHPGWLGVMRQSGLRVWAGPGYASAHWGMTAPQTVTWHWDGRTGRDGFRRAQAIMDEAEADASGRLSAIVFPAQIDTVEEELFRESMALAEATGRPFTTHIAQAVVEVREMIARHGKTPIQWAAEIGLLTPRSILGHAIFLDEHPSIGWPSFGGAGARDLGIMVERGVAVAHCPSPFARYGEHLCDFGRYARRGVRMAMGTDCAPHNLIEEMRLAILLARNAGRDLAGGDTAMVFHAATAGGADALGRPDLGRLMAGGAADLALIDLAHPLMAPPRDPLRALVFHAADRAVQRVIVAGETVLAQGRPTKLDVADAAGILAESQARMLRDAGMLDYRGRDGDSIAPLSLAFAR</sequence>
<name>A0ABT8ADJ6_9PROT</name>
<dbReference type="Pfam" id="PF01979">
    <property type="entry name" value="Amidohydro_1"/>
    <property type="match status" value="1"/>
</dbReference>